<evidence type="ECO:0000256" key="1">
    <source>
        <dbReference type="SAM" id="MobiDB-lite"/>
    </source>
</evidence>
<evidence type="ECO:0000313" key="2">
    <source>
        <dbReference type="EMBL" id="THU69975.1"/>
    </source>
</evidence>
<keyword evidence="3" id="KW-1185">Reference proteome</keyword>
<dbReference type="AlphaFoldDB" id="A0A4V4H924"/>
<feature type="region of interest" description="Disordered" evidence="1">
    <location>
        <begin position="980"/>
        <end position="1001"/>
    </location>
</feature>
<name>A0A4V4H924_MUSBA</name>
<gene>
    <name evidence="2" type="ORF">C4D60_Mb08t20100</name>
</gene>
<dbReference type="EMBL" id="PYDT01000002">
    <property type="protein sequence ID" value="THU69975.1"/>
    <property type="molecule type" value="Genomic_DNA"/>
</dbReference>
<protein>
    <submittedName>
        <fullName evidence="2">Uncharacterized protein</fullName>
    </submittedName>
</protein>
<accession>A0A4V4H924</accession>
<feature type="compositionally biased region" description="Polar residues" evidence="1">
    <location>
        <begin position="980"/>
        <end position="990"/>
    </location>
</feature>
<organism evidence="2 3">
    <name type="scientific">Musa balbisiana</name>
    <name type="common">Banana</name>
    <dbReference type="NCBI Taxonomy" id="52838"/>
    <lineage>
        <taxon>Eukaryota</taxon>
        <taxon>Viridiplantae</taxon>
        <taxon>Streptophyta</taxon>
        <taxon>Embryophyta</taxon>
        <taxon>Tracheophyta</taxon>
        <taxon>Spermatophyta</taxon>
        <taxon>Magnoliopsida</taxon>
        <taxon>Liliopsida</taxon>
        <taxon>Zingiberales</taxon>
        <taxon>Musaceae</taxon>
        <taxon>Musa</taxon>
    </lineage>
</organism>
<dbReference type="Proteomes" id="UP000317650">
    <property type="component" value="Chromosome 8"/>
</dbReference>
<evidence type="ECO:0000313" key="3">
    <source>
        <dbReference type="Proteomes" id="UP000317650"/>
    </source>
</evidence>
<sequence length="1077" mass="121165">MDWVQHQEIPIGALQDSESSCLLEIAEFELVVTMGNEMGNQIVTATREHEDEDATNMMTHSSNSPTTSNVIHGYLDHDKQIFEQHGEENTTINKLSAALNVSNDAEHQNDVNRKFLSAESEISYDNTGSAYVEPPPADDNRHQKTLEVEDEKKIPVLDTLPKNEEAYLIPSVEIKYDGEKKQTSVKCDELSGGIIGKLANNLDASGSYEKDDKMEISVINQTLENNESSEESFLMGSDKAFDENEKEIGKKNSVACDIHECVLQSNKSLSTESIDIVFLDVVDTEIKSLLTENDKKEKELSETEPHECHTILNVISNDCEVGTLEDVKTDNIQISNFHTQAKTNDPSQRKHETEKIGLYDLYFEEPIHTSQAKMTVTVEENQQKNNSSLITKDCDKGTEQEEIVKGKELMETPVLDKKQEQHVEYVNKEQNKENKLVRDNEVIGKRPFEFPSLLLDPVATMSKDIVKETNEKFITRKKINETTSSNEGLSSETNPLEDHDITIGERLHSKLTNPIDEVSGDMMKKEESNTGKGTTEEKTCHQIEEVFDATMYEKADISEKSLVETKVQYSPLAEPSNLKFNVIQPDHRLPECSEEFKQKEAAEESEMMNQKDLSSSSHFGECLDINSVLPNIRETLPSLLSEQSNLKFNVIQSDHRLSEFFEEFEQKKAAEEYEILNQEDLSDCLDIYPDLSDIADKNYEQSFELDMKKSSQTELNVSVSKIKTQPVPKVEDDGKILDSIVKTEEEEECSLAPGSDTDTDLKTFQTASVSNMETQAMLGEKILDSDSKTAEPQCHLHGSVFYTDTNLESCQTNREFTLEPNQDEINASVTKMQIQAMLKVEDGEKIMASVIESKTVGKECSLHAPGSDTDIDVEEFQSKTALTLEPNQDKFDVWTANDASEKLEKSSDGTFLLKQQDLKEASVFPSTEDVKDHMNSSSGKAQEYDCDENAERCQHISDQETISIFGTETADAMLQSNNNVFDKSPLQSQGRLKDNDPSALERSNSLKLQTPLHSLMKEANVMEPLEKKEDLSLNKNKYEVWKSSAEEFIATPTGGKGKQKHRSSFFSNFMCCTTGTN</sequence>
<reference evidence="2 3" key="1">
    <citation type="journal article" date="2019" name="Nat. Plants">
        <title>Genome sequencing of Musa balbisiana reveals subgenome evolution and function divergence in polyploid bananas.</title>
        <authorList>
            <person name="Yao X."/>
        </authorList>
    </citation>
    <scope>NUCLEOTIDE SEQUENCE [LARGE SCALE GENOMIC DNA]</scope>
    <source>
        <strain evidence="3">cv. DH-PKW</strain>
        <tissue evidence="2">Leaves</tissue>
    </source>
</reference>
<comment type="caution">
    <text evidence="2">The sequence shown here is derived from an EMBL/GenBank/DDBJ whole genome shotgun (WGS) entry which is preliminary data.</text>
</comment>
<proteinExistence type="predicted"/>